<evidence type="ECO:0000256" key="1">
    <source>
        <dbReference type="ARBA" id="ARBA00004141"/>
    </source>
</evidence>
<dbReference type="GO" id="GO:0004930">
    <property type="term" value="F:G protein-coupled receptor activity"/>
    <property type="evidence" value="ECO:0007669"/>
    <property type="project" value="TreeGrafter"/>
</dbReference>
<feature type="transmembrane region" description="Helical" evidence="6">
    <location>
        <begin position="234"/>
        <end position="253"/>
    </location>
</feature>
<dbReference type="PANTHER" id="PTHR23112:SF0">
    <property type="entry name" value="TRANSMEMBRANE PROTEIN 116"/>
    <property type="match status" value="1"/>
</dbReference>
<dbReference type="EMBL" id="GL832967">
    <property type="protein sequence ID" value="EGD73936.1"/>
    <property type="molecule type" value="Genomic_DNA"/>
</dbReference>
<feature type="transmembrane region" description="Helical" evidence="6">
    <location>
        <begin position="273"/>
        <end position="293"/>
    </location>
</feature>
<keyword evidence="3 6" id="KW-1133">Transmembrane helix</keyword>
<evidence type="ECO:0000313" key="8">
    <source>
        <dbReference type="Proteomes" id="UP000007799"/>
    </source>
</evidence>
<feature type="region of interest" description="Disordered" evidence="5">
    <location>
        <begin position="420"/>
        <end position="495"/>
    </location>
</feature>
<comment type="subcellular location">
    <subcellularLocation>
        <location evidence="1">Membrane</location>
        <topology evidence="1">Multi-pass membrane protein</topology>
    </subcellularLocation>
</comment>
<dbReference type="SUPFAM" id="SSF81995">
    <property type="entry name" value="beta-sandwich domain of Sec23/24"/>
    <property type="match status" value="1"/>
</dbReference>
<feature type="compositionally biased region" description="Basic and acidic residues" evidence="5">
    <location>
        <begin position="628"/>
        <end position="640"/>
    </location>
</feature>
<reference evidence="7" key="1">
    <citation type="submission" date="2009-08" db="EMBL/GenBank/DDBJ databases">
        <title>Annotation of Salpingoeca rosetta.</title>
        <authorList>
            <consortium name="The Broad Institute Genome Sequencing Platform"/>
            <person name="Russ C."/>
            <person name="Cuomo C."/>
            <person name="Burger G."/>
            <person name="Gray M.W."/>
            <person name="Holland P.W.H."/>
            <person name="King N."/>
            <person name="Lang F.B.F."/>
            <person name="Roger A.J."/>
            <person name="Ruiz-Trillo I."/>
            <person name="Young S.K."/>
            <person name="Zeng Q."/>
            <person name="Gargeya S."/>
            <person name="Alvarado L."/>
            <person name="Berlin A."/>
            <person name="Chapman S.B."/>
            <person name="Chen Z."/>
            <person name="Freedman E."/>
            <person name="Gellesch M."/>
            <person name="Goldberg J."/>
            <person name="Griggs A."/>
            <person name="Gujja S."/>
            <person name="Heilman E."/>
            <person name="Heiman D."/>
            <person name="Howarth C."/>
            <person name="Mehta T."/>
            <person name="Neiman D."/>
            <person name="Pearson M."/>
            <person name="Roberts A."/>
            <person name="Saif S."/>
            <person name="Shea T."/>
            <person name="Shenoy N."/>
            <person name="Sisk P."/>
            <person name="Stolte C."/>
            <person name="Sykes S."/>
            <person name="White J."/>
            <person name="Yandava C."/>
            <person name="Haas B."/>
            <person name="Nusbaum C."/>
            <person name="Birren B."/>
        </authorList>
    </citation>
    <scope>NUCLEOTIDE SEQUENCE [LARGE SCALE GENOMIC DNA]</scope>
    <source>
        <strain evidence="7">ATCC 50818</strain>
    </source>
</reference>
<feature type="compositionally biased region" description="Gly residues" evidence="5">
    <location>
        <begin position="459"/>
        <end position="473"/>
    </location>
</feature>
<feature type="transmembrane region" description="Helical" evidence="6">
    <location>
        <begin position="16"/>
        <end position="34"/>
    </location>
</feature>
<feature type="compositionally biased region" description="Basic and acidic residues" evidence="5">
    <location>
        <begin position="826"/>
        <end position="840"/>
    </location>
</feature>
<feature type="compositionally biased region" description="Pro residues" evidence="5">
    <location>
        <begin position="754"/>
        <end position="764"/>
    </location>
</feature>
<dbReference type="InParanoid" id="F2UBS0"/>
<keyword evidence="4 6" id="KW-0472">Membrane</keyword>
<dbReference type="GO" id="GO:0007189">
    <property type="term" value="P:adenylate cyclase-activating G protein-coupled receptor signaling pathway"/>
    <property type="evidence" value="ECO:0007669"/>
    <property type="project" value="TreeGrafter"/>
</dbReference>
<feature type="compositionally biased region" description="Gly residues" evidence="5">
    <location>
        <begin position="427"/>
        <end position="437"/>
    </location>
</feature>
<dbReference type="RefSeq" id="XP_004993499.1">
    <property type="nucleotide sequence ID" value="XM_004993442.1"/>
</dbReference>
<dbReference type="STRING" id="946362.F2UBS0"/>
<feature type="transmembrane region" description="Helical" evidence="6">
    <location>
        <begin position="166"/>
        <end position="184"/>
    </location>
</feature>
<feature type="compositionally biased region" description="Low complexity" evidence="5">
    <location>
        <begin position="811"/>
        <end position="821"/>
    </location>
</feature>
<evidence type="ECO:0000256" key="2">
    <source>
        <dbReference type="ARBA" id="ARBA00022692"/>
    </source>
</evidence>
<evidence type="ECO:0000313" key="7">
    <source>
        <dbReference type="EMBL" id="EGD73936.1"/>
    </source>
</evidence>
<organism evidence="8">
    <name type="scientific">Salpingoeca rosetta (strain ATCC 50818 / BSB-021)</name>
    <dbReference type="NCBI Taxonomy" id="946362"/>
    <lineage>
        <taxon>Eukaryota</taxon>
        <taxon>Choanoflagellata</taxon>
        <taxon>Craspedida</taxon>
        <taxon>Salpingoecidae</taxon>
        <taxon>Salpingoeca</taxon>
    </lineage>
</organism>
<feature type="compositionally biased region" description="Polar residues" evidence="5">
    <location>
        <begin position="566"/>
        <end position="582"/>
    </location>
</feature>
<evidence type="ECO:0000256" key="5">
    <source>
        <dbReference type="SAM" id="MobiDB-lite"/>
    </source>
</evidence>
<feature type="compositionally biased region" description="Basic and acidic residues" evidence="5">
    <location>
        <begin position="655"/>
        <end position="676"/>
    </location>
</feature>
<dbReference type="AlphaFoldDB" id="F2UBS0"/>
<name>F2UBS0_SALR5</name>
<feature type="compositionally biased region" description="Basic and acidic residues" evidence="5">
    <location>
        <begin position="693"/>
        <end position="714"/>
    </location>
</feature>
<feature type="region of interest" description="Disordered" evidence="5">
    <location>
        <begin position="522"/>
        <end position="863"/>
    </location>
</feature>
<dbReference type="GeneID" id="16074076"/>
<feature type="transmembrane region" description="Helical" evidence="6">
    <location>
        <begin position="86"/>
        <end position="106"/>
    </location>
</feature>
<feature type="compositionally biased region" description="Low complexity" evidence="5">
    <location>
        <begin position="596"/>
        <end position="627"/>
    </location>
</feature>
<evidence type="ECO:0000256" key="3">
    <source>
        <dbReference type="ARBA" id="ARBA00022989"/>
    </source>
</evidence>
<feature type="transmembrane region" description="Helical" evidence="6">
    <location>
        <begin position="118"/>
        <end position="138"/>
    </location>
</feature>
<dbReference type="PANTHER" id="PTHR23112">
    <property type="entry name" value="G PROTEIN-COUPLED RECEPTOR 157-RELATED"/>
    <property type="match status" value="1"/>
</dbReference>
<accession>F2UBS0</accession>
<dbReference type="KEGG" id="sre:PTSG_05630"/>
<evidence type="ECO:0000256" key="6">
    <source>
        <dbReference type="SAM" id="Phobius"/>
    </source>
</evidence>
<dbReference type="Proteomes" id="UP000007799">
    <property type="component" value="Unassembled WGS sequence"/>
</dbReference>
<keyword evidence="2 6" id="KW-0812">Transmembrane</keyword>
<proteinExistence type="predicted"/>
<sequence length="863" mass="95602">MCDVEESGHLLRAEKAMSLFSLITCAIPLTVIAIWKDWKFTRSRFVLVICTTSFLIALLWVVATFHEGDAHFTGKLTCFWRATRELFVWLLLTELTAIIWFTIYSVNILAPISRHLEAAMHLGCVLVAFLVFGLSFGLCKKRGCYTEDWPTQLIVDCLDLAIRFSYARNLYMFFPLVLYCWMLYRIHTQRAVLKQAEEQLQTFQHLPRPEKLRNKKMIELRKDIIRGVYQPLRVYPLFFVLLLVSDLIKYFALKHDTLQSMCAAYEYTETHLEVAHTVWITFNGLGILIVFFFDPLNRQRLTPSSLRKRFKSIKGRRVRIALTENQEHTVTAWSTDTKHSDLHAPLLADDRDPVKVAPSRKRMNTGFVRKRYSDNFDDLEEGDEGEGADYEAQWGEVEDTQHQHEHVNGGSATTGRAVRFADEGNDNDGGPGDGGDGVVDAGVSFQIGGGKRRQKRNSGAGGGDSSSGGNGQGGEERAQHARAGAEGGEGEDSRDVDALLSAYDYENIVTYEDLLRVQEYEEMMKRNTPAPHHKRRQTTPVGQTQPYKARPDGVGGDGGSDVAPSKGTSQAGQRRSKAQSVSFGDLSARASEEAADASASQPPHEQQQQQQQQQQQRQQQQQQAQQEQQRREGNSGDGHAKQAGKPGKKTKKAGRRDGEKRKSQEWKTEAFDRQEDAVLVSLPKPGAEGFLPPRRDSIITRKSHIMRDSSHDGDTTPAQPSAATETAEAPVSLQERVEKEEENKGGDGGEARLPSPPGTPPPIPSDDDDDNDGNGGDGDGCSDTAAVAGEDEAEGRPTTSGSLEQSVYYDASSSLASSLQSPARTGDGHGNDHDNDAHEDNGEDDDEFKTALTVLPSVHEQDK</sequence>
<gene>
    <name evidence="7" type="ORF">PTSG_05630</name>
</gene>
<protein>
    <submittedName>
        <fullName evidence="7">Uncharacterized protein</fullName>
    </submittedName>
</protein>
<feature type="compositionally biased region" description="Basic and acidic residues" evidence="5">
    <location>
        <begin position="735"/>
        <end position="750"/>
    </location>
</feature>
<evidence type="ECO:0000256" key="4">
    <source>
        <dbReference type="ARBA" id="ARBA00023136"/>
    </source>
</evidence>
<feature type="transmembrane region" description="Helical" evidence="6">
    <location>
        <begin position="46"/>
        <end position="66"/>
    </location>
</feature>
<keyword evidence="8" id="KW-1185">Reference proteome</keyword>
<dbReference type="GO" id="GO:0005886">
    <property type="term" value="C:plasma membrane"/>
    <property type="evidence" value="ECO:0007669"/>
    <property type="project" value="TreeGrafter"/>
</dbReference>